<comment type="caution">
    <text evidence="5">The sequence shown here is derived from an EMBL/GenBank/DDBJ whole genome shotgun (WGS) entry which is preliminary data.</text>
</comment>
<comment type="similarity">
    <text evidence="1">Belongs to the AfsR/DnrI/RedD regulatory family.</text>
</comment>
<dbReference type="GO" id="GO:0003677">
    <property type="term" value="F:DNA binding"/>
    <property type="evidence" value="ECO:0007669"/>
    <property type="project" value="UniProtKB-UniRule"/>
</dbReference>
<dbReference type="Pfam" id="PF03704">
    <property type="entry name" value="BTAD"/>
    <property type="match status" value="1"/>
</dbReference>
<dbReference type="InterPro" id="IPR011990">
    <property type="entry name" value="TPR-like_helical_dom_sf"/>
</dbReference>
<dbReference type="InterPro" id="IPR027417">
    <property type="entry name" value="P-loop_NTPase"/>
</dbReference>
<dbReference type="CDD" id="cd15831">
    <property type="entry name" value="BTAD"/>
    <property type="match status" value="1"/>
</dbReference>
<dbReference type="EMBL" id="JAAXPC010000006">
    <property type="protein sequence ID" value="NKY02323.1"/>
    <property type="molecule type" value="Genomic_DNA"/>
</dbReference>
<evidence type="ECO:0000259" key="4">
    <source>
        <dbReference type="PROSITE" id="PS51755"/>
    </source>
</evidence>
<sequence>MPFEVRVLGALAVHVDGVEVPLGGPLPRALLSRLLIAGGEVVSASTIIDDLWHQSPPRTATGTLQAYVSTLRRVLEPAHAQKSPEVLVRTGSGYRLLIPHDAVDANAFVAQAQRGRALLESGNAAAARDILAQALARWRGPAYSDIEGWEFAEIEATRLAAVRADAVDDHLAATSACGDHESVIVELSALLRADPLREKRWELLALTQYRAGRQAQALESLRTARGVLADEIGADPGPSLVALQEAILRHDPGLIVDVEHHARARLGRHIPVALTSFVGRRDDLADIERALGTDRLVTLTGPGGIGKTRLAMAVAAARSDHDGPWFVDASGTRDHDSLVEATTRVLGVTASGGVDVLTALLSSRRTLLVLDNCEHVAGEVAKLVLALLTGCPGVRVLATSRVRLGVPGEHVHVVGPLREAATLFTERAPRAARSEDPADIVTLCRALDNLPLAIELAAARTSMLSVRQLHHLLIDRFALLRTARAALPGTAGERHSSMYAAIEGSYRALDESQRRLFEALTVFAGGFDHGAAEAVTGHGSRLLGDLEALIDSSMVTVLGGDPRRYRILDTLREFAVDHLDESRAAALQAAHLRWVRAMSAEVDAGLRGPDTLAWTRRLDAEMPNIHAALARCRHADPAAYTQIVGGIFWYWYRRGHVDEGLRMLRPALTVADDPGIPVADRLRALCGALVIAYLAGDLDVLRDSMGRLDATLSSAPLDMTSRDDRLAHADAAVTLGFFQGGAGAVESGIALARGALSVATSDGLPQVAAEARMALGAACFRAGDHDAADDELALAVELGRECGYDWLVASALWIHAKNDIARGRVHGPAQEKLTEMIAACERIDDLTSWMVAVYTLAYVEFVRGEHEAAACLLGVADHHGAVTGYRPERMDIIDLASYGHEMTEGIDAQVLGEGMATGRALERAAVAELIRERVAAAGRNPAIG</sequence>
<dbReference type="Proteomes" id="UP000563898">
    <property type="component" value="Unassembled WGS sequence"/>
</dbReference>
<organism evidence="5 6">
    <name type="scientific">Gordonia polyisoprenivorans</name>
    <dbReference type="NCBI Taxonomy" id="84595"/>
    <lineage>
        <taxon>Bacteria</taxon>
        <taxon>Bacillati</taxon>
        <taxon>Actinomycetota</taxon>
        <taxon>Actinomycetes</taxon>
        <taxon>Mycobacteriales</taxon>
        <taxon>Gordoniaceae</taxon>
        <taxon>Gordonia</taxon>
    </lineage>
</organism>
<feature type="domain" description="OmpR/PhoB-type" evidence="4">
    <location>
        <begin position="1"/>
        <end position="98"/>
    </location>
</feature>
<dbReference type="Gene3D" id="1.25.40.10">
    <property type="entry name" value="Tetratricopeptide repeat domain"/>
    <property type="match status" value="1"/>
</dbReference>
<accession>A0A846WNG5</accession>
<protein>
    <submittedName>
        <fullName evidence="5">AfsR family transcriptional regulator</fullName>
    </submittedName>
</protein>
<dbReference type="PANTHER" id="PTHR47691:SF3">
    <property type="entry name" value="HTH-TYPE TRANSCRIPTIONAL REGULATOR RV0890C-RELATED"/>
    <property type="match status" value="1"/>
</dbReference>
<dbReference type="SUPFAM" id="SSF46894">
    <property type="entry name" value="C-terminal effector domain of the bipartite response regulators"/>
    <property type="match status" value="1"/>
</dbReference>
<dbReference type="SUPFAM" id="SSF48452">
    <property type="entry name" value="TPR-like"/>
    <property type="match status" value="1"/>
</dbReference>
<dbReference type="InterPro" id="IPR036388">
    <property type="entry name" value="WH-like_DNA-bd_sf"/>
</dbReference>
<dbReference type="GO" id="GO:0006355">
    <property type="term" value="P:regulation of DNA-templated transcription"/>
    <property type="evidence" value="ECO:0007669"/>
    <property type="project" value="InterPro"/>
</dbReference>
<dbReference type="InterPro" id="IPR016032">
    <property type="entry name" value="Sig_transdc_resp-reg_C-effctor"/>
</dbReference>
<dbReference type="AlphaFoldDB" id="A0A846WNG5"/>
<evidence type="ECO:0000256" key="1">
    <source>
        <dbReference type="ARBA" id="ARBA00005820"/>
    </source>
</evidence>
<proteinExistence type="inferred from homology"/>
<evidence type="ECO:0000256" key="2">
    <source>
        <dbReference type="ARBA" id="ARBA00023125"/>
    </source>
</evidence>
<dbReference type="SMART" id="SM00862">
    <property type="entry name" value="Trans_reg_C"/>
    <property type="match status" value="1"/>
</dbReference>
<dbReference type="Gene3D" id="1.10.10.10">
    <property type="entry name" value="Winged helix-like DNA-binding domain superfamily/Winged helix DNA-binding domain"/>
    <property type="match status" value="1"/>
</dbReference>
<evidence type="ECO:0000313" key="5">
    <source>
        <dbReference type="EMBL" id="NKY02323.1"/>
    </source>
</evidence>
<dbReference type="Gene3D" id="3.40.50.300">
    <property type="entry name" value="P-loop containing nucleotide triphosphate hydrolases"/>
    <property type="match status" value="1"/>
</dbReference>
<reference evidence="5 6" key="1">
    <citation type="submission" date="2020-04" db="EMBL/GenBank/DDBJ databases">
        <title>MicrobeNet Type strains.</title>
        <authorList>
            <person name="Nicholson A.C."/>
        </authorList>
    </citation>
    <scope>NUCLEOTIDE SEQUENCE [LARGE SCALE GENOMIC DNA]</scope>
    <source>
        <strain evidence="5 6">ATCC BAA-14</strain>
    </source>
</reference>
<feature type="DNA-binding region" description="OmpR/PhoB-type" evidence="3">
    <location>
        <begin position="1"/>
        <end position="98"/>
    </location>
</feature>
<name>A0A846WNG5_9ACTN</name>
<dbReference type="RefSeq" id="WP_006370087.1">
    <property type="nucleotide sequence ID" value="NZ_JAAXPC010000006.1"/>
</dbReference>
<dbReference type="InterPro" id="IPR005158">
    <property type="entry name" value="BTAD"/>
</dbReference>
<gene>
    <name evidence="5" type="ORF">HGA05_12110</name>
</gene>
<dbReference type="InterPro" id="IPR001867">
    <property type="entry name" value="OmpR/PhoB-type_DNA-bd"/>
</dbReference>
<evidence type="ECO:0000313" key="6">
    <source>
        <dbReference type="Proteomes" id="UP000563898"/>
    </source>
</evidence>
<dbReference type="GO" id="GO:0000160">
    <property type="term" value="P:phosphorelay signal transduction system"/>
    <property type="evidence" value="ECO:0007669"/>
    <property type="project" value="InterPro"/>
</dbReference>
<dbReference type="SUPFAM" id="SSF52540">
    <property type="entry name" value="P-loop containing nucleoside triphosphate hydrolases"/>
    <property type="match status" value="1"/>
</dbReference>
<dbReference type="PANTHER" id="PTHR47691">
    <property type="entry name" value="REGULATOR-RELATED"/>
    <property type="match status" value="1"/>
</dbReference>
<dbReference type="PRINTS" id="PR00364">
    <property type="entry name" value="DISEASERSIST"/>
</dbReference>
<dbReference type="PROSITE" id="PS51755">
    <property type="entry name" value="OMPR_PHOB"/>
    <property type="match status" value="1"/>
</dbReference>
<dbReference type="SMART" id="SM01043">
    <property type="entry name" value="BTAD"/>
    <property type="match status" value="1"/>
</dbReference>
<keyword evidence="2 3" id="KW-0238">DNA-binding</keyword>
<evidence type="ECO:0000256" key="3">
    <source>
        <dbReference type="PROSITE-ProRule" id="PRU01091"/>
    </source>
</evidence>
<dbReference type="Pfam" id="PF00486">
    <property type="entry name" value="Trans_reg_C"/>
    <property type="match status" value="1"/>
</dbReference>